<dbReference type="Proteomes" id="UP000887300">
    <property type="component" value="Unassembled WGS sequence"/>
</dbReference>
<dbReference type="GO" id="GO:0043682">
    <property type="term" value="F:P-type divalent copper transporter activity"/>
    <property type="evidence" value="ECO:0007669"/>
    <property type="project" value="TreeGrafter"/>
</dbReference>
<protein>
    <submittedName>
        <fullName evidence="9">Copper ion binding protein</fullName>
    </submittedName>
</protein>
<keyword evidence="4" id="KW-0460">Magnesium</keyword>
<dbReference type="InterPro" id="IPR036163">
    <property type="entry name" value="HMA_dom_sf"/>
</dbReference>
<keyword evidence="6" id="KW-0186">Copper</keyword>
<organism evidence="9 10">
    <name type="scientific">Acidithiobacillus ferridurans</name>
    <dbReference type="NCBI Taxonomy" id="1232575"/>
    <lineage>
        <taxon>Bacteria</taxon>
        <taxon>Pseudomonadati</taxon>
        <taxon>Pseudomonadota</taxon>
        <taxon>Acidithiobacillia</taxon>
        <taxon>Acidithiobacillales</taxon>
        <taxon>Acidithiobacillaceae</taxon>
        <taxon>Acidithiobacillus</taxon>
    </lineage>
</organism>
<evidence type="ECO:0000313" key="10">
    <source>
        <dbReference type="Proteomes" id="UP000887300"/>
    </source>
</evidence>
<evidence type="ECO:0000259" key="8">
    <source>
        <dbReference type="PROSITE" id="PS50846"/>
    </source>
</evidence>
<dbReference type="EMBL" id="JABBHS010000241">
    <property type="protein sequence ID" value="MBU2723172.1"/>
    <property type="molecule type" value="Genomic_DNA"/>
</dbReference>
<evidence type="ECO:0000256" key="2">
    <source>
        <dbReference type="ARBA" id="ARBA00022723"/>
    </source>
</evidence>
<name>A0A8X8KAU8_ACIFI</name>
<keyword evidence="3" id="KW-0813">Transport</keyword>
<keyword evidence="3" id="KW-0406">Ion transport</keyword>
<dbReference type="InterPro" id="IPR017969">
    <property type="entry name" value="Heavy-metal-associated_CS"/>
</dbReference>
<feature type="non-terminal residue" evidence="9">
    <location>
        <position position="233"/>
    </location>
</feature>
<dbReference type="PANTHER" id="PTHR43520:SF8">
    <property type="entry name" value="P-TYPE CU(+) TRANSPORTER"/>
    <property type="match status" value="1"/>
</dbReference>
<feature type="domain" description="HMA" evidence="8">
    <location>
        <begin position="65"/>
        <end position="131"/>
    </location>
</feature>
<dbReference type="CDD" id="cd00371">
    <property type="entry name" value="HMA"/>
    <property type="match status" value="2"/>
</dbReference>
<feature type="non-terminal residue" evidence="9">
    <location>
        <position position="1"/>
    </location>
</feature>
<accession>A0A8X8KAU8</accession>
<keyword evidence="7" id="KW-1133">Transmembrane helix</keyword>
<gene>
    <name evidence="9" type="ORF">HF568_08100</name>
</gene>
<keyword evidence="7" id="KW-0472">Membrane</keyword>
<dbReference type="InterPro" id="IPR006122">
    <property type="entry name" value="HMA_Cu_ion-bd"/>
</dbReference>
<keyword evidence="5" id="KW-1278">Translocase</keyword>
<feature type="transmembrane region" description="Helical" evidence="7">
    <location>
        <begin position="158"/>
        <end position="177"/>
    </location>
</feature>
<dbReference type="SUPFAM" id="SSF55008">
    <property type="entry name" value="HMA, heavy metal-associated domain"/>
    <property type="match status" value="2"/>
</dbReference>
<comment type="caution">
    <text evidence="9">The sequence shown here is derived from an EMBL/GenBank/DDBJ whole genome shotgun (WGS) entry which is preliminary data.</text>
</comment>
<keyword evidence="7" id="KW-0812">Transmembrane</keyword>
<reference evidence="9" key="1">
    <citation type="journal article" date="2021" name="ISME J.">
        <title>Genomic evolution of the class Acidithiobacillia: deep-branching Proteobacteria living in extreme acidic conditions.</title>
        <authorList>
            <person name="Moya-Beltran A."/>
            <person name="Beard S."/>
            <person name="Rojas-Villalobos C."/>
            <person name="Issotta F."/>
            <person name="Gallardo Y."/>
            <person name="Ulloa R."/>
            <person name="Giaveno A."/>
            <person name="Degli Esposti M."/>
            <person name="Johnson D.B."/>
            <person name="Quatrini R."/>
        </authorList>
    </citation>
    <scope>NUCLEOTIDE SEQUENCE</scope>
    <source>
        <strain evidence="9">DSM 583</strain>
    </source>
</reference>
<dbReference type="PANTHER" id="PTHR43520">
    <property type="entry name" value="ATP7, ISOFORM B"/>
    <property type="match status" value="1"/>
</dbReference>
<dbReference type="Pfam" id="PF00403">
    <property type="entry name" value="HMA"/>
    <property type="match status" value="2"/>
</dbReference>
<dbReference type="Gene3D" id="3.30.70.100">
    <property type="match status" value="2"/>
</dbReference>
<evidence type="ECO:0000256" key="1">
    <source>
        <dbReference type="ARBA" id="ARBA00004127"/>
    </source>
</evidence>
<evidence type="ECO:0000256" key="6">
    <source>
        <dbReference type="ARBA" id="ARBA00023008"/>
    </source>
</evidence>
<sequence>IGIDGMTCASCSARVERALGKLPGVTSANVNLATERAEVLFDPQQLDAARIAETIRETGYVPVTDEIDLVVEGMTCASCVGRVERALRQQSGVLEAVVNLATERARVRYIPAMISTDELASAVSAAGYAAHPVQEDGEQDVNEADQRRVSLRAMGRDVIVAAVLAMAILVLSMGASFVPAFDHALMVASPFAHFWEWVQFVLASIVLFVPGRRFFRPGLIAYRHLSPDMNSLV</sequence>
<keyword evidence="2" id="KW-0479">Metal-binding</keyword>
<evidence type="ECO:0000256" key="5">
    <source>
        <dbReference type="ARBA" id="ARBA00022967"/>
    </source>
</evidence>
<dbReference type="RefSeq" id="WP_215890576.1">
    <property type="nucleotide sequence ID" value="NZ_JABBHS010000241.1"/>
</dbReference>
<proteinExistence type="predicted"/>
<dbReference type="FunFam" id="3.30.70.100:FF:000005">
    <property type="entry name" value="Copper-exporting P-type ATPase A"/>
    <property type="match status" value="2"/>
</dbReference>
<feature type="transmembrane region" description="Helical" evidence="7">
    <location>
        <begin position="197"/>
        <end position="215"/>
    </location>
</feature>
<dbReference type="InterPro" id="IPR006121">
    <property type="entry name" value="HMA_dom"/>
</dbReference>
<dbReference type="PROSITE" id="PS01047">
    <property type="entry name" value="HMA_1"/>
    <property type="match status" value="2"/>
</dbReference>
<dbReference type="AlphaFoldDB" id="A0A8X8KAU8"/>
<keyword evidence="3" id="KW-0187">Copper transport</keyword>
<evidence type="ECO:0000256" key="4">
    <source>
        <dbReference type="ARBA" id="ARBA00022842"/>
    </source>
</evidence>
<evidence type="ECO:0000256" key="7">
    <source>
        <dbReference type="SAM" id="Phobius"/>
    </source>
</evidence>
<evidence type="ECO:0000313" key="9">
    <source>
        <dbReference type="EMBL" id="MBU2723172.1"/>
    </source>
</evidence>
<dbReference type="NCBIfam" id="TIGR00003">
    <property type="entry name" value="copper ion binding protein"/>
    <property type="match status" value="2"/>
</dbReference>
<dbReference type="GO" id="GO:0005507">
    <property type="term" value="F:copper ion binding"/>
    <property type="evidence" value="ECO:0007669"/>
    <property type="project" value="InterPro"/>
</dbReference>
<evidence type="ECO:0000256" key="3">
    <source>
        <dbReference type="ARBA" id="ARBA00022796"/>
    </source>
</evidence>
<feature type="domain" description="HMA" evidence="8">
    <location>
        <begin position="1"/>
        <end position="63"/>
    </location>
</feature>
<dbReference type="GO" id="GO:0016020">
    <property type="term" value="C:membrane"/>
    <property type="evidence" value="ECO:0007669"/>
    <property type="project" value="TreeGrafter"/>
</dbReference>
<dbReference type="GO" id="GO:0055070">
    <property type="term" value="P:copper ion homeostasis"/>
    <property type="evidence" value="ECO:0007669"/>
    <property type="project" value="TreeGrafter"/>
</dbReference>
<dbReference type="PROSITE" id="PS50846">
    <property type="entry name" value="HMA_2"/>
    <property type="match status" value="2"/>
</dbReference>
<comment type="subcellular location">
    <subcellularLocation>
        <location evidence="1">Endomembrane system</location>
        <topology evidence="1">Multi-pass membrane protein</topology>
    </subcellularLocation>
</comment>